<feature type="domain" description="Methyltransferase" evidence="1">
    <location>
        <begin position="159"/>
        <end position="284"/>
    </location>
</feature>
<dbReference type="CDD" id="cd02440">
    <property type="entry name" value="AdoMet_MTases"/>
    <property type="match status" value="1"/>
</dbReference>
<dbReference type="PANTHER" id="PTHR45128">
    <property type="entry name" value="METHYLTRANSFERASE TYPE 11"/>
    <property type="match status" value="1"/>
</dbReference>
<dbReference type="Pfam" id="PF13847">
    <property type="entry name" value="Methyltransf_31"/>
    <property type="match status" value="1"/>
</dbReference>
<accession>A0AAU9EKR7</accession>
<dbReference type="Proteomes" id="UP001321786">
    <property type="component" value="Chromosome"/>
</dbReference>
<dbReference type="PANTHER" id="PTHR45128:SF1">
    <property type="entry name" value="S-ADENOSYLMETHIONINE-DEPENDENT METHYLTRANSFERASE RV2258C"/>
    <property type="match status" value="1"/>
</dbReference>
<dbReference type="GO" id="GO:0032259">
    <property type="term" value="P:methylation"/>
    <property type="evidence" value="ECO:0007669"/>
    <property type="project" value="UniProtKB-KW"/>
</dbReference>
<dbReference type="InterPro" id="IPR029063">
    <property type="entry name" value="SAM-dependent_MTases_sf"/>
</dbReference>
<proteinExistence type="predicted"/>
<protein>
    <submittedName>
        <fullName evidence="2">Class I SAM-dependent methyltransferase</fullName>
    </submittedName>
</protein>
<dbReference type="EMBL" id="AP028654">
    <property type="protein sequence ID" value="BEP30198.1"/>
    <property type="molecule type" value="Genomic_DNA"/>
</dbReference>
<name>A0AAU9EKR7_9FIRM</name>
<gene>
    <name evidence="2" type="ORF">HLPR_25290</name>
</gene>
<sequence>MSNKLIESALKLSDALRTRDSKSILNNFAKFSDDINNDIDIIKKWNDEELSRFNGLLKYLLLSVENKDYFFGVSIIDSQLIPMMNISSSKIFDKEKLEINNDVTEDISNQYEDYAYPNLWNGVIPDYMRDVSLKNAEPTALYNLKYLKSLTNNKYKSFNNANVLIAGCGTGESSLSGAIIYANVNFTYVDISRASLNMAKKYAEELNIKNIEFINDDIMTMNLDKKFDYIMSTGVLHHLENPSKGVENLKKHLKDDGVLSAMVYGEYGRFEIGLMQESIKYLKKESGFKEKIIITKKILKFINKDLRLSEINKNDDIEKGDQHIVDLLLNVNEFRYNVLSLNSMIEEGGMRLVDFTNRRTMDPNEYIDDVEFSSLVKDLTQLEKWHLAEMLNGKLKKHHFIAVKKEFKQGVLGLSNKNLVPYKNVFLKLKTEIMNGKINYFIGLDVANFFEDDFIEIRWIKIDDMAYELINYINGKRTIKKIISKFDKKIIEKESLKFLEYCINNKFIFLHNN</sequence>
<dbReference type="SUPFAM" id="SSF53335">
    <property type="entry name" value="S-adenosyl-L-methionine-dependent methyltransferases"/>
    <property type="match status" value="1"/>
</dbReference>
<evidence type="ECO:0000313" key="2">
    <source>
        <dbReference type="EMBL" id="BEP30198.1"/>
    </source>
</evidence>
<keyword evidence="3" id="KW-1185">Reference proteome</keyword>
<evidence type="ECO:0000313" key="3">
    <source>
        <dbReference type="Proteomes" id="UP001321786"/>
    </source>
</evidence>
<dbReference type="KEGG" id="hprf:HLPR_25290"/>
<dbReference type="RefSeq" id="WP_338535797.1">
    <property type="nucleotide sequence ID" value="NZ_AP028654.1"/>
</dbReference>
<keyword evidence="2" id="KW-0489">Methyltransferase</keyword>
<evidence type="ECO:0000259" key="1">
    <source>
        <dbReference type="Pfam" id="PF13847"/>
    </source>
</evidence>
<dbReference type="AlphaFoldDB" id="A0AAU9EKR7"/>
<dbReference type="GO" id="GO:0008168">
    <property type="term" value="F:methyltransferase activity"/>
    <property type="evidence" value="ECO:0007669"/>
    <property type="project" value="UniProtKB-KW"/>
</dbReference>
<dbReference type="InterPro" id="IPR053173">
    <property type="entry name" value="SAM-binding_MTase"/>
</dbReference>
<dbReference type="Gene3D" id="3.40.50.150">
    <property type="entry name" value="Vaccinia Virus protein VP39"/>
    <property type="match status" value="1"/>
</dbReference>
<keyword evidence="2" id="KW-0808">Transferase</keyword>
<reference evidence="2 3" key="1">
    <citation type="submission" date="2023-08" db="EMBL/GenBank/DDBJ databases">
        <title>Helicovermis profunda gen. nov., sp. nov., a novel mesophilic, fermentative bacterium within the Bacillota from a deep-sea hydrothermal vent chimney.</title>
        <authorList>
            <person name="Miyazaki U."/>
            <person name="Mizutani D."/>
            <person name="Hashimoto Y."/>
            <person name="Tame A."/>
            <person name="Sawayama S."/>
            <person name="Miyazaki J."/>
            <person name="Takai K."/>
            <person name="Nakagawa S."/>
        </authorList>
    </citation>
    <scope>NUCLEOTIDE SEQUENCE [LARGE SCALE GENOMIC DNA]</scope>
    <source>
        <strain evidence="2 3">S502</strain>
    </source>
</reference>
<organism evidence="2 3">
    <name type="scientific">Helicovermis profundi</name>
    <dbReference type="NCBI Taxonomy" id="3065157"/>
    <lineage>
        <taxon>Bacteria</taxon>
        <taxon>Bacillati</taxon>
        <taxon>Bacillota</taxon>
        <taxon>Clostridia</taxon>
        <taxon>Helicovermis</taxon>
    </lineage>
</organism>
<dbReference type="InterPro" id="IPR025714">
    <property type="entry name" value="Methyltranfer_dom"/>
</dbReference>